<accession>A0AAU7E860</accession>
<reference evidence="2" key="1">
    <citation type="submission" date="2024-05" db="EMBL/GenBank/DDBJ databases">
        <title>Campylobacter coli isolated from environmental waters in Slovenia.</title>
        <authorList>
            <person name="Zautner A.E."/>
            <person name="Bunk B."/>
            <person name="Riedel T."/>
            <person name="Sproeer C."/>
        </authorList>
    </citation>
    <scope>NUCLEOTIDE SEQUENCE</scope>
    <source>
        <strain evidence="2">CCS1377</strain>
    </source>
</reference>
<dbReference type="InterPro" id="IPR004256">
    <property type="entry name" value="DUF234"/>
</dbReference>
<feature type="domain" description="DUF234" evidence="1">
    <location>
        <begin position="125"/>
        <end position="211"/>
    </location>
</feature>
<evidence type="ECO:0000259" key="1">
    <source>
        <dbReference type="Pfam" id="PF03008"/>
    </source>
</evidence>
<dbReference type="Pfam" id="PF03008">
    <property type="entry name" value="DUF234"/>
    <property type="match status" value="1"/>
</dbReference>
<organism evidence="2">
    <name type="scientific">Campylobacter sp. CCS1377</name>
    <dbReference type="NCBI Taxonomy" id="3158229"/>
    <lineage>
        <taxon>Bacteria</taxon>
        <taxon>Pseudomonadati</taxon>
        <taxon>Campylobacterota</taxon>
        <taxon>Epsilonproteobacteria</taxon>
        <taxon>Campylobacterales</taxon>
        <taxon>Campylobacteraceae</taxon>
        <taxon>Campylobacter</taxon>
    </lineage>
</organism>
<evidence type="ECO:0000313" key="2">
    <source>
        <dbReference type="EMBL" id="XBJ30140.1"/>
    </source>
</evidence>
<proteinExistence type="predicted"/>
<protein>
    <submittedName>
        <fullName evidence="2">DUF234 domain-containing protein</fullName>
    </submittedName>
</protein>
<gene>
    <name evidence="2" type="ORF">AAH949_03835</name>
</gene>
<name>A0AAU7E860_9BACT</name>
<dbReference type="EMBL" id="CP155620">
    <property type="protein sequence ID" value="XBJ30140.1"/>
    <property type="molecule type" value="Genomic_DNA"/>
</dbReference>
<dbReference type="RefSeq" id="WP_243832620.1">
    <property type="nucleotide sequence ID" value="NZ_CP155620.1"/>
</dbReference>
<dbReference type="AlphaFoldDB" id="A0AAU7E860"/>
<sequence length="265" mass="32151">MDLYSVFDGFSPLENTDDNIFTLIEREILNNYQEIQTWFKFDHKTNQALNLIAKNNRKRYSINKKINHFKANSIINELLLSQILYLEKSKEKKIIRNKRQKLKKHLRHYVIQDKLLFKNHFTRFFFYFLKPNEKLILNNDFQSILELIKKDFEHYQSFCFECLSKECLEKTFQITNVSSFWNKDIELDLFYQDEKRCIVGEVKFKNKKICKNILNLLKHKAESLQLKIDYYVIFSKNGFSRELLKNQEQNLLLFDLKDFKILLQG</sequence>